<keyword evidence="2 4" id="KW-0418">Kinase</keyword>
<reference evidence="5" key="1">
    <citation type="submission" date="2016-07" db="EMBL/GenBank/DDBJ databases">
        <title>Multiple horizontal gene transfer events from other fungi enriched the ability of initially mycotrophic Trichoderma (Ascomycota) to feed on dead plant biomass.</title>
        <authorList>
            <consortium name="DOE Joint Genome Institute"/>
            <person name="Atanasova L."/>
            <person name="Chenthamara K."/>
            <person name="Zhang J."/>
            <person name="Grujic M."/>
            <person name="Henrissat B."/>
            <person name="Kuo A."/>
            <person name="Aerts A."/>
            <person name="Salamov A."/>
            <person name="Lipzen A."/>
            <person name="Labutti K."/>
            <person name="Barry K."/>
            <person name="Miao Y."/>
            <person name="Rahimi M.J."/>
            <person name="Shen Q."/>
            <person name="Grigoriev I.V."/>
            <person name="Kubicek C.P."/>
            <person name="Druzhinina I.S."/>
        </authorList>
    </citation>
    <scope>NUCLEOTIDE SEQUENCE [LARGE SCALE GENOMIC DNA]</scope>
    <source>
        <strain evidence="5">TUCIM 6016</strain>
    </source>
</reference>
<dbReference type="InterPro" id="IPR012993">
    <property type="entry name" value="UME"/>
</dbReference>
<dbReference type="InterPro" id="IPR056802">
    <property type="entry name" value="ATR-like_M-HEAT"/>
</dbReference>
<dbReference type="InterPro" id="IPR016024">
    <property type="entry name" value="ARM-type_fold"/>
</dbReference>
<dbReference type="SUPFAM" id="SSF48371">
    <property type="entry name" value="ARM repeat"/>
    <property type="match status" value="1"/>
</dbReference>
<dbReference type="SMART" id="SM00802">
    <property type="entry name" value="UME"/>
    <property type="match status" value="1"/>
</dbReference>
<evidence type="ECO:0000259" key="3">
    <source>
        <dbReference type="SMART" id="SM00802"/>
    </source>
</evidence>
<proteinExistence type="predicted"/>
<dbReference type="Proteomes" id="UP000241546">
    <property type="component" value="Unassembled WGS sequence"/>
</dbReference>
<organism evidence="4 5">
    <name type="scientific">Trichoderma citrinoviride</name>
    <dbReference type="NCBI Taxonomy" id="58853"/>
    <lineage>
        <taxon>Eukaryota</taxon>
        <taxon>Fungi</taxon>
        <taxon>Dikarya</taxon>
        <taxon>Ascomycota</taxon>
        <taxon>Pezizomycotina</taxon>
        <taxon>Sordariomycetes</taxon>
        <taxon>Hypocreomycetidae</taxon>
        <taxon>Hypocreales</taxon>
        <taxon>Hypocreaceae</taxon>
        <taxon>Trichoderma</taxon>
    </lineage>
</organism>
<dbReference type="EMBL" id="KZ680396">
    <property type="protein sequence ID" value="PTB61545.1"/>
    <property type="molecule type" value="Genomic_DNA"/>
</dbReference>
<dbReference type="EC" id="2.7.11.1" evidence="1"/>
<dbReference type="RefSeq" id="XP_024744865.1">
    <property type="nucleotide sequence ID" value="XM_024896489.1"/>
</dbReference>
<evidence type="ECO:0000313" key="5">
    <source>
        <dbReference type="Proteomes" id="UP000241546"/>
    </source>
</evidence>
<evidence type="ECO:0000256" key="1">
    <source>
        <dbReference type="ARBA" id="ARBA00012513"/>
    </source>
</evidence>
<gene>
    <name evidence="4" type="ORF">BBK36DRAFT_1186460</name>
</gene>
<name>A0A2T4AWV7_9HYPO</name>
<dbReference type="OrthoDB" id="381190at2759"/>
<dbReference type="GO" id="GO:0004674">
    <property type="term" value="F:protein serine/threonine kinase activity"/>
    <property type="evidence" value="ECO:0007669"/>
    <property type="project" value="UniProtKB-EC"/>
</dbReference>
<dbReference type="GeneID" id="36604607"/>
<feature type="domain" description="UME" evidence="3">
    <location>
        <begin position="161"/>
        <end position="268"/>
    </location>
</feature>
<dbReference type="Pfam" id="PF08064">
    <property type="entry name" value="UME"/>
    <property type="match status" value="1"/>
</dbReference>
<sequence>MATKDIVQRPQRSRAIAELLQISVNELLLLIQSHALPWLVLDKRKDVIQKIAEARQETEIWRPLMDSQNTASVLSLLMLQESENIEDFVKSSLDEISPHFHALSLADIVQSEPMLTTIELLKAAADADASRKRQVHKALTMMASMSLGSVKETRNKKTDLVGRFLQLHILGLMTRFTDVINDSISIHPQVTEQRRCIRALEEIVRICQSYARIARPQISACLLSAASQDSLREAAISCWAAMLKYFDEEDVEALLEATFFIVKRYWSLLKPAAMTTIKEMLSNLLEKSEHIVQKHITKLPSLSYIEALRDIEAKLEAFRPPLALEDTLEVFSRRIGHDYSGVVHQALVDLAPYLRSNQSALYTLAISQRPDGVIATLLRALLDCACKYNGVHIDITRLCVECVGLIGCLDANRIEAVREQRSIVVLENFEVMEEATDFVLFLLQEVLVPSFLSTTDMRLQGFLSYAMQELLERCEIRSACNAHAAGMSGGSDIYRKWMALPEYVREVVAPFLNSRYMVAPMNPQAVEYPIFHPGRLYGNWLRAFVVELLRKGQHPHADMIFEPLARIIRVKDLSTAEFLFPYLVLHVLLGPRSSQAEKDQILGELMHILRYQLSPDASYQEKEDMKRFCHVSLIGDEHADMPD</sequence>
<keyword evidence="5" id="KW-1185">Reference proteome</keyword>
<evidence type="ECO:0000313" key="4">
    <source>
        <dbReference type="EMBL" id="PTB61545.1"/>
    </source>
</evidence>
<accession>A0A2T4AWV7</accession>
<evidence type="ECO:0000256" key="2">
    <source>
        <dbReference type="ARBA" id="ARBA00022777"/>
    </source>
</evidence>
<keyword evidence="2 4" id="KW-0808">Transferase</keyword>
<dbReference type="AlphaFoldDB" id="A0A2T4AWV7"/>
<protein>
    <recommendedName>
        <fullName evidence="1">non-specific serine/threonine protein kinase</fullName>
        <ecNumber evidence="1">2.7.11.1</ecNumber>
    </recommendedName>
</protein>
<dbReference type="Pfam" id="PF25030">
    <property type="entry name" value="M-HEAT_ATR"/>
    <property type="match status" value="1"/>
</dbReference>